<dbReference type="Proteomes" id="UP000240987">
    <property type="component" value="Unassembled WGS sequence"/>
</dbReference>
<evidence type="ECO:0000313" key="3">
    <source>
        <dbReference type="Proteomes" id="UP000240987"/>
    </source>
</evidence>
<feature type="chain" id="PRO_5015760025" evidence="1">
    <location>
        <begin position="26"/>
        <end position="368"/>
    </location>
</feature>
<name>A0A2T3JBI4_9GAMM</name>
<reference evidence="2 3" key="1">
    <citation type="submission" date="2018-01" db="EMBL/GenBank/DDBJ databases">
        <title>Whole genome sequencing of Histamine producing bacteria.</title>
        <authorList>
            <person name="Butler K."/>
        </authorList>
    </citation>
    <scope>NUCLEOTIDE SEQUENCE [LARGE SCALE GENOMIC DNA]</scope>
    <source>
        <strain evidence="2 3">JCM 12947</strain>
    </source>
</reference>
<dbReference type="EMBL" id="PYMJ01000023">
    <property type="protein sequence ID" value="PSU46230.1"/>
    <property type="molecule type" value="Genomic_DNA"/>
</dbReference>
<comment type="caution">
    <text evidence="2">The sequence shown here is derived from an EMBL/GenBank/DDBJ whole genome shotgun (WGS) entry which is preliminary data.</text>
</comment>
<feature type="signal peptide" evidence="1">
    <location>
        <begin position="1"/>
        <end position="25"/>
    </location>
</feature>
<accession>A0A2T3JBI4</accession>
<proteinExistence type="predicted"/>
<keyword evidence="2" id="KW-0378">Hydrolase</keyword>
<sequence>MNHYRTILLAASLILLAGCNSGSHGGTSKTKPTATAKPLANYKFTNEALTELVEERQEILESMRLSYDGTMYSKMEFAESFGDEVTLVKLADNNGNSLDLYLRGADEGKPCIIYKDSSTIDTFDCSRSARSISNDTTLIKTTTGNKRSVELEYYSEAEEVLGSIGSTILTSTVTADQVNITTSFAFNGFFKDILGEDGTGERINSTLGFTTFLQLGDIVQANEGSNMVMTFNTHIGGSGDDDINMYTGKMIKNHNMNTVVTATGSVFSGGTDLFAAGKQRILQRSNVNNAIELNKQVGVHSWGDGDKTAKEFPYTDESHRKQATYFKTVMGDKGIDFYLFTLDSAPANGAHWMTKADSDKYGFITQID</sequence>
<evidence type="ECO:0000313" key="2">
    <source>
        <dbReference type="EMBL" id="PSU46230.1"/>
    </source>
</evidence>
<dbReference type="RefSeq" id="WP_107244214.1">
    <property type="nucleotide sequence ID" value="NZ_PYMJ01000023.1"/>
</dbReference>
<protein>
    <submittedName>
        <fullName evidence="2">Alpha/beta hydrolase</fullName>
    </submittedName>
</protein>
<dbReference type="PROSITE" id="PS51257">
    <property type="entry name" value="PROKAR_LIPOPROTEIN"/>
    <property type="match status" value="1"/>
</dbReference>
<dbReference type="InterPro" id="IPR029045">
    <property type="entry name" value="ClpP/crotonase-like_dom_sf"/>
</dbReference>
<organism evidence="2 3">
    <name type="scientific">Photobacterium frigidiphilum</name>
    <dbReference type="NCBI Taxonomy" id="264736"/>
    <lineage>
        <taxon>Bacteria</taxon>
        <taxon>Pseudomonadati</taxon>
        <taxon>Pseudomonadota</taxon>
        <taxon>Gammaproteobacteria</taxon>
        <taxon>Vibrionales</taxon>
        <taxon>Vibrionaceae</taxon>
        <taxon>Photobacterium</taxon>
    </lineage>
</organism>
<keyword evidence="3" id="KW-1185">Reference proteome</keyword>
<evidence type="ECO:0000256" key="1">
    <source>
        <dbReference type="SAM" id="SignalP"/>
    </source>
</evidence>
<dbReference type="GO" id="GO:0016787">
    <property type="term" value="F:hydrolase activity"/>
    <property type="evidence" value="ECO:0007669"/>
    <property type="project" value="UniProtKB-KW"/>
</dbReference>
<dbReference type="SUPFAM" id="SSF52096">
    <property type="entry name" value="ClpP/crotonase"/>
    <property type="match status" value="1"/>
</dbReference>
<gene>
    <name evidence="2" type="ORF">C9J12_19360</name>
</gene>
<dbReference type="OrthoDB" id="6198264at2"/>
<keyword evidence="1" id="KW-0732">Signal</keyword>
<dbReference type="AlphaFoldDB" id="A0A2T3JBI4"/>